<sequence>MGPVPLSVSGAESRFNSTICRLNSLLLSRNSVPNQKLQVQIHEYEISSYTHVKECQQNKYNCSKMLAIK</sequence>
<gene>
    <name evidence="1" type="ORF">AYBTSS11_LOCUS11070</name>
</gene>
<evidence type="ECO:0000313" key="2">
    <source>
        <dbReference type="Proteomes" id="UP001189624"/>
    </source>
</evidence>
<dbReference type="EMBL" id="OY731400">
    <property type="protein sequence ID" value="CAJ1942887.1"/>
    <property type="molecule type" value="Genomic_DNA"/>
</dbReference>
<name>A0AA86SC17_9FABA</name>
<accession>A0AA86SC17</accession>
<organism evidence="1 2">
    <name type="scientific">Sphenostylis stenocarpa</name>
    <dbReference type="NCBI Taxonomy" id="92480"/>
    <lineage>
        <taxon>Eukaryota</taxon>
        <taxon>Viridiplantae</taxon>
        <taxon>Streptophyta</taxon>
        <taxon>Embryophyta</taxon>
        <taxon>Tracheophyta</taxon>
        <taxon>Spermatophyta</taxon>
        <taxon>Magnoliopsida</taxon>
        <taxon>eudicotyledons</taxon>
        <taxon>Gunneridae</taxon>
        <taxon>Pentapetalae</taxon>
        <taxon>rosids</taxon>
        <taxon>fabids</taxon>
        <taxon>Fabales</taxon>
        <taxon>Fabaceae</taxon>
        <taxon>Papilionoideae</taxon>
        <taxon>50 kb inversion clade</taxon>
        <taxon>NPAAA clade</taxon>
        <taxon>indigoferoid/millettioid clade</taxon>
        <taxon>Phaseoleae</taxon>
        <taxon>Sphenostylis</taxon>
    </lineage>
</organism>
<dbReference type="Proteomes" id="UP001189624">
    <property type="component" value="Chromosome 3"/>
</dbReference>
<dbReference type="AlphaFoldDB" id="A0AA86SC17"/>
<reference evidence="1" key="1">
    <citation type="submission" date="2023-10" db="EMBL/GenBank/DDBJ databases">
        <authorList>
            <person name="Domelevo Entfellner J.-B."/>
        </authorList>
    </citation>
    <scope>NUCLEOTIDE SEQUENCE</scope>
</reference>
<proteinExistence type="predicted"/>
<dbReference type="Gramene" id="rna-AYBTSS11_LOCUS11070">
    <property type="protein sequence ID" value="CAJ1942887.1"/>
    <property type="gene ID" value="gene-AYBTSS11_LOCUS11070"/>
</dbReference>
<protein>
    <submittedName>
        <fullName evidence="1">Uncharacterized protein</fullName>
    </submittedName>
</protein>
<keyword evidence="2" id="KW-1185">Reference proteome</keyword>
<evidence type="ECO:0000313" key="1">
    <source>
        <dbReference type="EMBL" id="CAJ1942887.1"/>
    </source>
</evidence>